<organism evidence="1 2">
    <name type="scientific">Aeromicrobium marinum DSM 15272</name>
    <dbReference type="NCBI Taxonomy" id="585531"/>
    <lineage>
        <taxon>Bacteria</taxon>
        <taxon>Bacillati</taxon>
        <taxon>Actinomycetota</taxon>
        <taxon>Actinomycetes</taxon>
        <taxon>Propionibacteriales</taxon>
        <taxon>Nocardioidaceae</taxon>
        <taxon>Aeromicrobium</taxon>
    </lineage>
</organism>
<dbReference type="SUPFAM" id="SSF110296">
    <property type="entry name" value="Oligoxyloglucan reducing end-specific cellobiohydrolase"/>
    <property type="match status" value="1"/>
</dbReference>
<proteinExistence type="predicted"/>
<protein>
    <submittedName>
        <fullName evidence="1">BNR/Asp-box repeat protein</fullName>
    </submittedName>
</protein>
<dbReference type="PANTHER" id="PTHR43739:SF5">
    <property type="entry name" value="EXO-ALPHA-SIALIDASE"/>
    <property type="match status" value="1"/>
</dbReference>
<dbReference type="RefSeq" id="WP_007077530.1">
    <property type="nucleotide sequence ID" value="NZ_CM001024.1"/>
</dbReference>
<keyword evidence="2" id="KW-1185">Reference proteome</keyword>
<dbReference type="InterPro" id="IPR015943">
    <property type="entry name" value="WD40/YVTN_repeat-like_dom_sf"/>
</dbReference>
<gene>
    <name evidence="1" type="ORF">HMPREF0063_12438</name>
</gene>
<evidence type="ECO:0000313" key="2">
    <source>
        <dbReference type="Proteomes" id="UP000003111"/>
    </source>
</evidence>
<dbReference type="InterPro" id="IPR052025">
    <property type="entry name" value="Xyloglucanase_GH74"/>
</dbReference>
<dbReference type="PANTHER" id="PTHR43739">
    <property type="entry name" value="XYLOGLUCANASE (EUROFUNG)"/>
    <property type="match status" value="1"/>
</dbReference>
<accession>E2SEH9</accession>
<dbReference type="CDD" id="cd15482">
    <property type="entry name" value="Sialidase_non-viral"/>
    <property type="match status" value="1"/>
</dbReference>
<dbReference type="AlphaFoldDB" id="E2SEH9"/>
<dbReference type="EMBL" id="ACLF03000007">
    <property type="protein sequence ID" value="EFQ82456.1"/>
    <property type="molecule type" value="Genomic_DNA"/>
</dbReference>
<dbReference type="eggNOG" id="COG4447">
    <property type="taxonomic scope" value="Bacteria"/>
</dbReference>
<comment type="caution">
    <text evidence="1">The sequence shown here is derived from an EMBL/GenBank/DDBJ whole genome shotgun (WGS) entry which is preliminary data.</text>
</comment>
<dbReference type="STRING" id="585531.HMPREF0063_12438"/>
<name>E2SEH9_9ACTN</name>
<dbReference type="Gene3D" id="2.130.10.10">
    <property type="entry name" value="YVTN repeat-like/Quinoprotein amine dehydrogenase"/>
    <property type="match status" value="1"/>
</dbReference>
<dbReference type="OrthoDB" id="9764804at2"/>
<sequence length="360" mass="38729">MATILLVGTRKGLFVGRAEDDRTAWTWDPPAFPMQEIYSVAVDTRGGSPRLLAGATSPHWGPQVFRSDDLGATWTETPGGAVRFPEDTGVALERIWQLRPAPADQPGVVYAGTEPSALFRSTDGGETFELVRGLWDHPHRPTWAPGGGGQAIHTVVPHPSDEQVVTVAMSTGGVYRTEDAGDSWTPFNRGIGAEFIPGESPEFGQCVHKVAVDAGDPDRLYAQNHGGVYRSDDAGRSWQSIAAGLPVDFGFPIVAHPHRPGTVFVFPLVADIERFPPEGRPAVWRSDDAGESWSETGPGLPDEAHTVVLRDAFASDTAEPLGLYAGSRHGAVWVSADEAATWTEVRRNLPDVLCIRAAQV</sequence>
<dbReference type="GO" id="GO:0010411">
    <property type="term" value="P:xyloglucan metabolic process"/>
    <property type="evidence" value="ECO:0007669"/>
    <property type="project" value="TreeGrafter"/>
</dbReference>
<reference evidence="1" key="1">
    <citation type="submission" date="2010-08" db="EMBL/GenBank/DDBJ databases">
        <authorList>
            <person name="Muzny D."/>
            <person name="Qin X."/>
            <person name="Buhay C."/>
            <person name="Dugan-Rocha S."/>
            <person name="Ding Y."/>
            <person name="Chen G."/>
            <person name="Hawes A."/>
            <person name="Holder M."/>
            <person name="Jhangiani S."/>
            <person name="Johnson A."/>
            <person name="Khan Z."/>
            <person name="Li Z."/>
            <person name="Liu W."/>
            <person name="Liu X."/>
            <person name="Perez L."/>
            <person name="Shen H."/>
            <person name="Wang Q."/>
            <person name="Watt J."/>
            <person name="Xi L."/>
            <person name="Xin Y."/>
            <person name="Zhou J."/>
            <person name="Deng J."/>
            <person name="Jiang H."/>
            <person name="Liu Y."/>
            <person name="Qu J."/>
            <person name="Song X.-Z."/>
            <person name="Zhang L."/>
            <person name="Villasana D."/>
            <person name="Johnson A."/>
            <person name="Liu J."/>
            <person name="Liyanage D."/>
            <person name="Lorensuhewa L."/>
            <person name="Robinson T."/>
            <person name="Song A."/>
            <person name="Song B.-B."/>
            <person name="Dinh H."/>
            <person name="Thornton R."/>
            <person name="Coyle M."/>
            <person name="Francisco L."/>
            <person name="Jackson L."/>
            <person name="Javaid M."/>
            <person name="Korchina V."/>
            <person name="Kovar C."/>
            <person name="Mata R."/>
            <person name="Mathew T."/>
            <person name="Ngo R."/>
            <person name="Nguyen L."/>
            <person name="Nguyen N."/>
            <person name="Okwuonu G."/>
            <person name="Ongeri F."/>
            <person name="Pham C."/>
            <person name="Simmons D."/>
            <person name="Wilczek-Boney K."/>
            <person name="Hale W."/>
            <person name="Jakkamsetti A."/>
            <person name="Pham P."/>
            <person name="Ruth R."/>
            <person name="San Lucas F."/>
            <person name="Warren J."/>
            <person name="Zhang J."/>
            <person name="Zhao Z."/>
            <person name="Zhou C."/>
            <person name="Zhu D."/>
            <person name="Lee S."/>
            <person name="Bess C."/>
            <person name="Blankenburg K."/>
            <person name="Forbes L."/>
            <person name="Fu Q."/>
            <person name="Gubbala S."/>
            <person name="Hirani K."/>
            <person name="Jayaseelan J.C."/>
            <person name="Lara F."/>
            <person name="Munidasa M."/>
            <person name="Palculict T."/>
            <person name="Patil S."/>
            <person name="Pu L.-L."/>
            <person name="Saada N."/>
            <person name="Tang L."/>
            <person name="Weissenberger G."/>
            <person name="Zhu Y."/>
            <person name="Hemphill L."/>
            <person name="Shang Y."/>
            <person name="Youmans B."/>
            <person name="Ayvaz T."/>
            <person name="Ross M."/>
            <person name="Santibanez J."/>
            <person name="Aqrawi P."/>
            <person name="Gross S."/>
            <person name="Joshi V."/>
            <person name="Fowler G."/>
            <person name="Nazareth L."/>
            <person name="Reid J."/>
            <person name="Worley K."/>
            <person name="Petrosino J."/>
            <person name="Highlander S."/>
            <person name="Gibbs R."/>
        </authorList>
    </citation>
    <scope>NUCLEOTIDE SEQUENCE [LARGE SCALE GENOMIC DNA]</scope>
    <source>
        <strain evidence="1">DSM 15272</strain>
    </source>
</reference>
<evidence type="ECO:0000313" key="1">
    <source>
        <dbReference type="EMBL" id="EFQ82456.1"/>
    </source>
</evidence>
<dbReference type="HOGENOM" id="CLU_058803_2_0_11"/>
<dbReference type="Proteomes" id="UP000003111">
    <property type="component" value="Unassembled WGS sequence"/>
</dbReference>